<reference evidence="3" key="1">
    <citation type="submission" date="2018-05" db="EMBL/GenBank/DDBJ databases">
        <authorList>
            <person name="Lanie J.A."/>
            <person name="Ng W.-L."/>
            <person name="Kazmierczak K.M."/>
            <person name="Andrzejewski T.M."/>
            <person name="Davidsen T.M."/>
            <person name="Wayne K.J."/>
            <person name="Tettelin H."/>
            <person name="Glass J.I."/>
            <person name="Rusch D."/>
            <person name="Podicherti R."/>
            <person name="Tsui H.-C.T."/>
            <person name="Winkler M.E."/>
        </authorList>
    </citation>
    <scope>NUCLEOTIDE SEQUENCE</scope>
</reference>
<dbReference type="Gene3D" id="1.10.10.880">
    <property type="entry name" value="Anti sigma-E protein RseA, N-terminal domain"/>
    <property type="match status" value="1"/>
</dbReference>
<evidence type="ECO:0000256" key="1">
    <source>
        <dbReference type="SAM" id="Phobius"/>
    </source>
</evidence>
<proteinExistence type="predicted"/>
<sequence>MNDKLEKLSALYDGEVSDNEFNEVLDDLKLNSNSKDIFKQFALISEVMQRKSLENQSKLSHISSITSKINPILTNVLTAAATVLITTFTLYQIDGDRFAVSKESTLQLSSALSSDEAKN</sequence>
<organism evidence="3">
    <name type="scientific">marine metagenome</name>
    <dbReference type="NCBI Taxonomy" id="408172"/>
    <lineage>
        <taxon>unclassified sequences</taxon>
        <taxon>metagenomes</taxon>
        <taxon>ecological metagenomes</taxon>
    </lineage>
</organism>
<dbReference type="SUPFAM" id="SSF89069">
    <property type="entry name" value="N-terminal, cytoplasmic domain of anti-sigmaE factor RseA"/>
    <property type="match status" value="1"/>
</dbReference>
<gene>
    <name evidence="3" type="ORF">METZ01_LOCUS449762</name>
</gene>
<feature type="non-terminal residue" evidence="3">
    <location>
        <position position="119"/>
    </location>
</feature>
<keyword evidence="1" id="KW-0472">Membrane</keyword>
<dbReference type="InterPro" id="IPR036147">
    <property type="entry name" value="Anti-sigma_E_RseA_N_sf"/>
</dbReference>
<feature type="transmembrane region" description="Helical" evidence="1">
    <location>
        <begin position="72"/>
        <end position="93"/>
    </location>
</feature>
<dbReference type="GO" id="GO:0016989">
    <property type="term" value="F:sigma factor antagonist activity"/>
    <property type="evidence" value="ECO:0007669"/>
    <property type="project" value="InterPro"/>
</dbReference>
<evidence type="ECO:0000313" key="3">
    <source>
        <dbReference type="EMBL" id="SVD96908.1"/>
    </source>
</evidence>
<accession>A0A382ZQG7</accession>
<keyword evidence="1" id="KW-1133">Transmembrane helix</keyword>
<feature type="domain" description="Anti sigma-E protein RseA N-terminal" evidence="2">
    <location>
        <begin position="6"/>
        <end position="54"/>
    </location>
</feature>
<keyword evidence="1" id="KW-0812">Transmembrane</keyword>
<protein>
    <recommendedName>
        <fullName evidence="2">Anti sigma-E protein RseA N-terminal domain-containing protein</fullName>
    </recommendedName>
</protein>
<name>A0A382ZQG7_9ZZZZ</name>
<dbReference type="AlphaFoldDB" id="A0A382ZQG7"/>
<dbReference type="Pfam" id="PF03872">
    <property type="entry name" value="RseA_N"/>
    <property type="match status" value="1"/>
</dbReference>
<dbReference type="InterPro" id="IPR005572">
    <property type="entry name" value="Anti-sigma_E_RseA_N"/>
</dbReference>
<evidence type="ECO:0000259" key="2">
    <source>
        <dbReference type="Pfam" id="PF03872"/>
    </source>
</evidence>
<dbReference type="EMBL" id="UINC01185283">
    <property type="protein sequence ID" value="SVD96908.1"/>
    <property type="molecule type" value="Genomic_DNA"/>
</dbReference>